<dbReference type="Proteomes" id="UP000274920">
    <property type="component" value="Unassembled WGS sequence"/>
</dbReference>
<evidence type="ECO:0000256" key="1">
    <source>
        <dbReference type="ARBA" id="ARBA00022723"/>
    </source>
</evidence>
<dbReference type="Pfam" id="PF08240">
    <property type="entry name" value="ADH_N"/>
    <property type="match status" value="1"/>
</dbReference>
<evidence type="ECO:0000256" key="2">
    <source>
        <dbReference type="ARBA" id="ARBA00022833"/>
    </source>
</evidence>
<dbReference type="InterPro" id="IPR013149">
    <property type="entry name" value="ADH-like_C"/>
</dbReference>
<dbReference type="Gene3D" id="3.40.50.720">
    <property type="entry name" value="NAD(P)-binding Rossmann-like Domain"/>
    <property type="match status" value="1"/>
</dbReference>
<evidence type="ECO:0000256" key="4">
    <source>
        <dbReference type="RuleBase" id="RU361277"/>
    </source>
</evidence>
<dbReference type="InterPro" id="IPR036291">
    <property type="entry name" value="NAD(P)-bd_dom_sf"/>
</dbReference>
<dbReference type="EMBL" id="RHJS01000002">
    <property type="protein sequence ID" value="RRK32527.1"/>
    <property type="molecule type" value="Genomic_DNA"/>
</dbReference>
<reference evidence="7" key="1">
    <citation type="submission" date="2018-10" db="EMBL/GenBank/DDBJ databases">
        <title>Schaedlerella arabinophila gen. nov. sp. nov., isolated from the mouse intestinal tract and comparative analysis with the genome of the closely related altered Schaedler flora strain ASF502.</title>
        <authorList>
            <person name="Miyake S."/>
            <person name="Soh M."/>
            <person name="Seedorf H."/>
        </authorList>
    </citation>
    <scope>NUCLEOTIDE SEQUENCE [LARGE SCALE GENOMIC DNA]</scope>
    <source>
        <strain evidence="7">DSM 106076</strain>
    </source>
</reference>
<dbReference type="SUPFAM" id="SSF51735">
    <property type="entry name" value="NAD(P)-binding Rossmann-fold domains"/>
    <property type="match status" value="1"/>
</dbReference>
<feature type="domain" description="Alcohol dehydrogenase-like N-terminal" evidence="6">
    <location>
        <begin position="27"/>
        <end position="138"/>
    </location>
</feature>
<evidence type="ECO:0000259" key="5">
    <source>
        <dbReference type="Pfam" id="PF00107"/>
    </source>
</evidence>
<gene>
    <name evidence="7" type="ORF">EBB54_15050</name>
</gene>
<dbReference type="GO" id="GO:0016491">
    <property type="term" value="F:oxidoreductase activity"/>
    <property type="evidence" value="ECO:0007669"/>
    <property type="project" value="UniProtKB-KW"/>
</dbReference>
<comment type="similarity">
    <text evidence="4">Belongs to the zinc-containing alcohol dehydrogenase family.</text>
</comment>
<dbReference type="PANTHER" id="PTHR43401">
    <property type="entry name" value="L-THREONINE 3-DEHYDROGENASE"/>
    <property type="match status" value="1"/>
</dbReference>
<keyword evidence="3" id="KW-0560">Oxidoreductase</keyword>
<organism evidence="7 8">
    <name type="scientific">Schaedlerella arabinosiphila</name>
    <dbReference type="NCBI Taxonomy" id="2044587"/>
    <lineage>
        <taxon>Bacteria</taxon>
        <taxon>Bacillati</taxon>
        <taxon>Bacillota</taxon>
        <taxon>Clostridia</taxon>
        <taxon>Lachnospirales</taxon>
        <taxon>Lachnospiraceae</taxon>
        <taxon>Schaedlerella</taxon>
    </lineage>
</organism>
<proteinExistence type="inferred from homology"/>
<dbReference type="AlphaFoldDB" id="A0A426DI30"/>
<keyword evidence="2 4" id="KW-0862">Zinc</keyword>
<dbReference type="InterPro" id="IPR002328">
    <property type="entry name" value="ADH_Zn_CS"/>
</dbReference>
<protein>
    <submittedName>
        <fullName evidence="7">Alcohol dehydrogenase</fullName>
    </submittedName>
</protein>
<comment type="caution">
    <text evidence="7">The sequence shown here is derived from an EMBL/GenBank/DDBJ whole genome shotgun (WGS) entry which is preliminary data.</text>
</comment>
<keyword evidence="8" id="KW-1185">Reference proteome</keyword>
<evidence type="ECO:0000259" key="6">
    <source>
        <dbReference type="Pfam" id="PF08240"/>
    </source>
</evidence>
<feature type="domain" description="Alcohol dehydrogenase-like C-terminal" evidence="5">
    <location>
        <begin position="175"/>
        <end position="304"/>
    </location>
</feature>
<dbReference type="SUPFAM" id="SSF50129">
    <property type="entry name" value="GroES-like"/>
    <property type="match status" value="1"/>
</dbReference>
<dbReference type="RefSeq" id="WP_125127989.1">
    <property type="nucleotide sequence ID" value="NZ_RHJS01000002.1"/>
</dbReference>
<dbReference type="Pfam" id="PF00107">
    <property type="entry name" value="ADH_zinc_N"/>
    <property type="match status" value="1"/>
</dbReference>
<dbReference type="Gene3D" id="3.90.180.10">
    <property type="entry name" value="Medium-chain alcohol dehydrogenases, catalytic domain"/>
    <property type="match status" value="1"/>
</dbReference>
<dbReference type="PANTHER" id="PTHR43401:SF2">
    <property type="entry name" value="L-THREONINE 3-DEHYDROGENASE"/>
    <property type="match status" value="1"/>
</dbReference>
<comment type="cofactor">
    <cofactor evidence="4">
        <name>Zn(2+)</name>
        <dbReference type="ChEBI" id="CHEBI:29105"/>
    </cofactor>
</comment>
<evidence type="ECO:0000256" key="3">
    <source>
        <dbReference type="ARBA" id="ARBA00023002"/>
    </source>
</evidence>
<dbReference type="GO" id="GO:0008270">
    <property type="term" value="F:zinc ion binding"/>
    <property type="evidence" value="ECO:0007669"/>
    <property type="project" value="InterPro"/>
</dbReference>
<dbReference type="InterPro" id="IPR011032">
    <property type="entry name" value="GroES-like_sf"/>
</dbReference>
<evidence type="ECO:0000313" key="8">
    <source>
        <dbReference type="Proteomes" id="UP000274920"/>
    </source>
</evidence>
<accession>A0A426DI30</accession>
<sequence length="354" mass="38701">MKTMRAQVLTEPYHFELKEVPVPEINEDEVLVKVKYCGICGSDWGSYTGKYADEVACIPLTTGHEVYGTIAELGKNAKGLHVGDRVTYDICTPCGTCYHCRIGEPLLCSDFKQIGIHTDGGFAEYVKVPWKNIYVVPDEVSDEKAAFVEPLTACLNASHKMDCTIGRSVVVIGAGLGIMHAQLAKLRGAAPVIVIDANADRLKMAKEVVADYTINVKEVDPIEEVMRLTNGVGADFVLEAVGSSRTYEQAFQMVRKGGKVEAFGICAEDDLASLPPVEFVTSEKKISGSCAGIGYDWGDALTLMKYGRVDPMPLISMIVPLEELEDTLKEIRTNPKLVKVLVSPEAKERTVLYK</sequence>
<name>A0A426DI30_9FIRM</name>
<evidence type="ECO:0000313" key="7">
    <source>
        <dbReference type="EMBL" id="RRK32527.1"/>
    </source>
</evidence>
<dbReference type="InterPro" id="IPR013154">
    <property type="entry name" value="ADH-like_N"/>
</dbReference>
<dbReference type="InterPro" id="IPR050129">
    <property type="entry name" value="Zn_alcohol_dh"/>
</dbReference>
<keyword evidence="1 4" id="KW-0479">Metal-binding</keyword>
<dbReference type="PROSITE" id="PS00059">
    <property type="entry name" value="ADH_ZINC"/>
    <property type="match status" value="1"/>
</dbReference>